<protein>
    <submittedName>
        <fullName evidence="3">Fused response regulator/phosphatase</fullName>
    </submittedName>
</protein>
<dbReference type="Pfam" id="PF07228">
    <property type="entry name" value="SpoIIE"/>
    <property type="match status" value="1"/>
</dbReference>
<evidence type="ECO:0000313" key="4">
    <source>
        <dbReference type="Proteomes" id="UP000645555"/>
    </source>
</evidence>
<keyword evidence="4" id="KW-1185">Reference proteome</keyword>
<keyword evidence="1" id="KW-0378">Hydrolase</keyword>
<feature type="domain" description="PPM-type phosphatase" evidence="2">
    <location>
        <begin position="188"/>
        <end position="406"/>
    </location>
</feature>
<name>A0A918NMQ6_9ACTN</name>
<dbReference type="AlphaFoldDB" id="A0A918NMQ6"/>
<evidence type="ECO:0000313" key="3">
    <source>
        <dbReference type="EMBL" id="GGX81549.1"/>
    </source>
</evidence>
<reference evidence="3" key="1">
    <citation type="journal article" date="2014" name="Int. J. Syst. Evol. Microbiol.">
        <title>Complete genome sequence of Corynebacterium casei LMG S-19264T (=DSM 44701T), isolated from a smear-ripened cheese.</title>
        <authorList>
            <consortium name="US DOE Joint Genome Institute (JGI-PGF)"/>
            <person name="Walter F."/>
            <person name="Albersmeier A."/>
            <person name="Kalinowski J."/>
            <person name="Ruckert C."/>
        </authorList>
    </citation>
    <scope>NUCLEOTIDE SEQUENCE</scope>
    <source>
        <strain evidence="3">JCM 4956</strain>
    </source>
</reference>
<dbReference type="SMART" id="SM00331">
    <property type="entry name" value="PP2C_SIG"/>
    <property type="match status" value="1"/>
</dbReference>
<reference evidence="3" key="2">
    <citation type="submission" date="2020-09" db="EMBL/GenBank/DDBJ databases">
        <authorList>
            <person name="Sun Q."/>
            <person name="Ohkuma M."/>
        </authorList>
    </citation>
    <scope>NUCLEOTIDE SEQUENCE</scope>
    <source>
        <strain evidence="3">JCM 4956</strain>
    </source>
</reference>
<dbReference type="InterPro" id="IPR036457">
    <property type="entry name" value="PPM-type-like_dom_sf"/>
</dbReference>
<dbReference type="Gene3D" id="3.60.40.10">
    <property type="entry name" value="PPM-type phosphatase domain"/>
    <property type="match status" value="1"/>
</dbReference>
<evidence type="ECO:0000259" key="2">
    <source>
        <dbReference type="SMART" id="SM00331"/>
    </source>
</evidence>
<dbReference type="InterPro" id="IPR001932">
    <property type="entry name" value="PPM-type_phosphatase-like_dom"/>
</dbReference>
<evidence type="ECO:0000256" key="1">
    <source>
        <dbReference type="ARBA" id="ARBA00022801"/>
    </source>
</evidence>
<dbReference type="Proteomes" id="UP000645555">
    <property type="component" value="Unassembled WGS sequence"/>
</dbReference>
<dbReference type="GO" id="GO:0016791">
    <property type="term" value="F:phosphatase activity"/>
    <property type="evidence" value="ECO:0007669"/>
    <property type="project" value="TreeGrafter"/>
</dbReference>
<dbReference type="RefSeq" id="WP_190038400.1">
    <property type="nucleotide sequence ID" value="NZ_BMWD01000023.1"/>
</dbReference>
<dbReference type="PANTHER" id="PTHR43156">
    <property type="entry name" value="STAGE II SPORULATION PROTEIN E-RELATED"/>
    <property type="match status" value="1"/>
</dbReference>
<organism evidence="3 4">
    <name type="scientific">Streptomyces fructofermentans</name>
    <dbReference type="NCBI Taxonomy" id="152141"/>
    <lineage>
        <taxon>Bacteria</taxon>
        <taxon>Bacillati</taxon>
        <taxon>Actinomycetota</taxon>
        <taxon>Actinomycetes</taxon>
        <taxon>Kitasatosporales</taxon>
        <taxon>Streptomycetaceae</taxon>
        <taxon>Streptomyces</taxon>
    </lineage>
</organism>
<accession>A0A918NMQ6</accession>
<dbReference type="PANTHER" id="PTHR43156:SF2">
    <property type="entry name" value="STAGE II SPORULATION PROTEIN E"/>
    <property type="match status" value="1"/>
</dbReference>
<gene>
    <name evidence="3" type="ORF">GCM10010515_56470</name>
</gene>
<sequence length="415" mass="45586">MITLCEPSDDDSLHEDSRRNITLREEDPLCQDLTVLLLSRDEREACDIRRLLAPHPLSQTLTWHHGPLDSHQLPTTPGAPLCVLVGSAPSGQSPLDIAARVRHRAPQAAVVLLSDAPAHDARPDDFPPRVDHRRTTPDEFRREIRRALRRAHRDIALATVRANAVIAQDHVRLERGLLPDLALDDEDFTSASHYAPSRPHALLGGDFCDIVQSEDRTVHVVMGDVSGHGATEAALAVHLRLAWRTAALCGQSAMERLRLLERVLVDERPHEDTYATVVSLSFPPHGRSVRVISAGHPGMLHRHAGGIRWVEHRPGLALGLFPGRGDWTESEHALADQDSVVLFTDGLYEGRTSRGRLGEEGLMRLAARHAHLPDRHFVDALVRGVSASATREGGAADDVAVLHLGWNGSRTEPAL</sequence>
<comment type="caution">
    <text evidence="3">The sequence shown here is derived from an EMBL/GenBank/DDBJ whole genome shotgun (WGS) entry which is preliminary data.</text>
</comment>
<proteinExistence type="predicted"/>
<dbReference type="EMBL" id="BMWD01000023">
    <property type="protein sequence ID" value="GGX81549.1"/>
    <property type="molecule type" value="Genomic_DNA"/>
</dbReference>
<dbReference type="InterPro" id="IPR052016">
    <property type="entry name" value="Bact_Sigma-Reg"/>
</dbReference>